<dbReference type="CDD" id="cd09276">
    <property type="entry name" value="Rnase_HI_RT_non_LTR"/>
    <property type="match status" value="1"/>
</dbReference>
<proteinExistence type="inferred from homology"/>
<keyword evidence="2 4" id="KW-0866">Nonsense-mediated mRNA decay</keyword>
<feature type="region of interest" description="Disordered" evidence="5">
    <location>
        <begin position="618"/>
        <end position="750"/>
    </location>
</feature>
<feature type="region of interest" description="Disordered" evidence="5">
    <location>
        <begin position="497"/>
        <end position="516"/>
    </location>
</feature>
<evidence type="ECO:0000256" key="5">
    <source>
        <dbReference type="SAM" id="MobiDB-lite"/>
    </source>
</evidence>
<comment type="similarity">
    <text evidence="1 4">Belongs to the SMG8 family.</text>
</comment>
<dbReference type="GO" id="GO:0003676">
    <property type="term" value="F:nucleic acid binding"/>
    <property type="evidence" value="ECO:0007669"/>
    <property type="project" value="InterPro"/>
</dbReference>
<dbReference type="Proteomes" id="UP000440578">
    <property type="component" value="Unassembled WGS sequence"/>
</dbReference>
<dbReference type="InterPro" id="IPR036397">
    <property type="entry name" value="RNaseH_sf"/>
</dbReference>
<accession>A0A6A4VRT8</accession>
<comment type="caution">
    <text evidence="7">The sequence shown here is derived from an EMBL/GenBank/DDBJ whole genome shotgun (WGS) entry which is preliminary data.</text>
</comment>
<keyword evidence="8" id="KW-1185">Reference proteome</keyword>
<dbReference type="GO" id="GO:0000184">
    <property type="term" value="P:nuclear-transcribed mRNA catabolic process, nonsense-mediated decay"/>
    <property type="evidence" value="ECO:0007669"/>
    <property type="project" value="UniProtKB-UniRule"/>
</dbReference>
<dbReference type="InterPro" id="IPR000477">
    <property type="entry name" value="RT_dom"/>
</dbReference>
<evidence type="ECO:0000256" key="2">
    <source>
        <dbReference type="ARBA" id="ARBA00023161"/>
    </source>
</evidence>
<feature type="region of interest" description="Disordered" evidence="5">
    <location>
        <begin position="578"/>
        <end position="605"/>
    </location>
</feature>
<gene>
    <name evidence="7" type="ORF">FJT64_006907</name>
</gene>
<dbReference type="AlphaFoldDB" id="A0A6A4VRT8"/>
<dbReference type="InterPro" id="IPR012337">
    <property type="entry name" value="RNaseH-like_sf"/>
</dbReference>
<dbReference type="SUPFAM" id="SSF53098">
    <property type="entry name" value="Ribonuclease H-like"/>
    <property type="match status" value="1"/>
</dbReference>
<dbReference type="PROSITE" id="PS50879">
    <property type="entry name" value="RNASE_H_1"/>
    <property type="match status" value="1"/>
</dbReference>
<dbReference type="Pfam" id="PF10220">
    <property type="entry name" value="Smg8_Smg9"/>
    <property type="match status" value="2"/>
</dbReference>
<protein>
    <recommendedName>
        <fullName evidence="3 4">Nonsense-mediated mRNA decay factor SMG8</fullName>
    </recommendedName>
</protein>
<feature type="domain" description="RNase H type-1" evidence="6">
    <location>
        <begin position="331"/>
        <end position="470"/>
    </location>
</feature>
<organism evidence="7 8">
    <name type="scientific">Amphibalanus amphitrite</name>
    <name type="common">Striped barnacle</name>
    <name type="synonym">Balanus amphitrite</name>
    <dbReference type="NCBI Taxonomy" id="1232801"/>
    <lineage>
        <taxon>Eukaryota</taxon>
        <taxon>Metazoa</taxon>
        <taxon>Ecdysozoa</taxon>
        <taxon>Arthropoda</taxon>
        <taxon>Crustacea</taxon>
        <taxon>Multicrustacea</taxon>
        <taxon>Cirripedia</taxon>
        <taxon>Thoracica</taxon>
        <taxon>Thoracicalcarea</taxon>
        <taxon>Balanomorpha</taxon>
        <taxon>Balanoidea</taxon>
        <taxon>Balanidae</taxon>
        <taxon>Amphibalaninae</taxon>
        <taxon>Amphibalanus</taxon>
    </lineage>
</organism>
<evidence type="ECO:0000259" key="6">
    <source>
        <dbReference type="PROSITE" id="PS50879"/>
    </source>
</evidence>
<dbReference type="Gene3D" id="3.30.420.10">
    <property type="entry name" value="Ribonuclease H-like superfamily/Ribonuclease H"/>
    <property type="match status" value="1"/>
</dbReference>
<dbReference type="Pfam" id="PF00075">
    <property type="entry name" value="RNase_H"/>
    <property type="match status" value="1"/>
</dbReference>
<name>A0A6A4VRT8_AMPAM</name>
<evidence type="ECO:0000256" key="4">
    <source>
        <dbReference type="RuleBase" id="RU367133"/>
    </source>
</evidence>
<evidence type="ECO:0000256" key="1">
    <source>
        <dbReference type="ARBA" id="ARBA00006443"/>
    </source>
</evidence>
<dbReference type="PANTHER" id="PTHR13091:SF0">
    <property type="entry name" value="NONSENSE-MEDIATED MRNA DECAY FACTOR SMG8"/>
    <property type="match status" value="1"/>
</dbReference>
<evidence type="ECO:0000256" key="3">
    <source>
        <dbReference type="ARBA" id="ARBA00029509"/>
    </source>
</evidence>
<dbReference type="OrthoDB" id="63589at2759"/>
<feature type="compositionally biased region" description="Polar residues" evidence="5">
    <location>
        <begin position="727"/>
        <end position="740"/>
    </location>
</feature>
<dbReference type="InterPro" id="IPR002156">
    <property type="entry name" value="RNaseH_domain"/>
</dbReference>
<dbReference type="EMBL" id="VIIS01001607">
    <property type="protein sequence ID" value="KAF0295629.1"/>
    <property type="molecule type" value="Genomic_DNA"/>
</dbReference>
<dbReference type="Pfam" id="PF00078">
    <property type="entry name" value="RVT_1"/>
    <property type="match status" value="1"/>
</dbReference>
<dbReference type="PANTHER" id="PTHR13091">
    <property type="entry name" value="AMPLIFIED IN BREAST CANCER 2-RELATED"/>
    <property type="match status" value="1"/>
</dbReference>
<evidence type="ECO:0000313" key="8">
    <source>
        <dbReference type="Proteomes" id="UP000440578"/>
    </source>
</evidence>
<evidence type="ECO:0000313" key="7">
    <source>
        <dbReference type="EMBL" id="KAF0295629.1"/>
    </source>
</evidence>
<dbReference type="GO" id="GO:0004523">
    <property type="term" value="F:RNA-DNA hybrid ribonuclease activity"/>
    <property type="evidence" value="ECO:0007669"/>
    <property type="project" value="InterPro"/>
</dbReference>
<reference evidence="7 8" key="1">
    <citation type="submission" date="2019-07" db="EMBL/GenBank/DDBJ databases">
        <title>Draft genome assembly of a fouling barnacle, Amphibalanus amphitrite (Darwin, 1854): The first reference genome for Thecostraca.</title>
        <authorList>
            <person name="Kim W."/>
        </authorList>
    </citation>
    <scope>NUCLEOTIDE SEQUENCE [LARGE SCALE GENOMIC DNA]</scope>
    <source>
        <strain evidence="7">SNU_AA5</strain>
        <tissue evidence="7">Soma without cirri and trophi</tissue>
    </source>
</reference>
<sequence>MGVRSAGVLSYLARLEEECGRLWRQGRQICEALSLTGNPCINPVHRLPGQPEDEDDLEHRRPEMDHCSGVRYLSTCNCGRRQRQRDDPFTVRRANYEFYAALAESCCGGLQQHEFPVFRPGANKARADMEAYQQTRAEADKVITAEKRAHLDETLKNLRPDADLWIMATLRDRRGRVRWETSFSDSRLFPQGLAQGSVLAPLLWNIYASDILPRAPPGVHISVYADDVALWATERKLSQCEATLQPALDEISDWCTRWKVQLSASKCSATPFSLDPREAGGKVHLKLSLQNRPVNHVTYPTFLGLKMDGGLTFNPPEARRAAAETTLASLPQPDVSIWTDGSAGGGTHDGGGGALLIFHQESRTVQLTVAAGKVCSSTRAELVAIREALAEAAGDLPDRPGLLLLCCDSRAAIQSLQDTADSQSALVAEIRDLLDTITRSGHRLHLQWVPGHAGLPENEEADRLAAIGSSRRQDQIPVDLWSARAAVARRARAMCDARARRSHPHPDPTPGHDGLDRRASVTVAQLRVGCSPLTGDTRHRLGLAESDACVDCGEPDSVPHLLMDCPAHQGPRTRRAAVVSAADGGSEVAERTAPDPDNATISPTFGLGLMSQTYRVPEQSDLPRGPLPPGDRSLSDPLPPGDWSLSDPLPPGDRSLSDPLPPGDRSLSDPLPPGDRSLSDPLPPGDRSLSDPLPPGDRSLSDPLPPGDRSLPVPGQGEADEAERSGGPTSSPSDISVTVKQESRRAPEVLPSTEEYLDGMVTTATPRHLLPEYPSFSLVCLGQSSLYSHAAGLQGFLQGSNYLLPWELRMKTEKLDTRKGYIKKKETYDIYAKIFIGFEYECPRGHRFMLSAPDRVMKVAAAAQVKDSAATVATSDMPLYFNCPCSKKLKPFVSQLMRLHVVTPKSAVRVTLEPRVQPQPPDGAVFVPGGERGALELSPAAYWLLRLPYLYRECGGPTAAPPRQEVPPVGRGRLLKDMFGVVIRDDVL</sequence>
<dbReference type="InterPro" id="IPR019354">
    <property type="entry name" value="SMG8-like"/>
</dbReference>
<comment type="function">
    <text evidence="4">Involved in nonsense-mediated decay (NMD) of mRNAs containing premature stop codons.</text>
</comment>